<dbReference type="Proteomes" id="UP000245999">
    <property type="component" value="Chromosome"/>
</dbReference>
<evidence type="ECO:0000313" key="2">
    <source>
        <dbReference type="Proteomes" id="UP000245999"/>
    </source>
</evidence>
<proteinExistence type="predicted"/>
<dbReference type="Pfam" id="PF10758">
    <property type="entry name" value="DUF2586"/>
    <property type="match status" value="1"/>
</dbReference>
<gene>
    <name evidence="1" type="ORF">DDQ68_00285</name>
</gene>
<organism evidence="1 2">
    <name type="scientific">Hymenobacter nivis</name>
    <dbReference type="NCBI Taxonomy" id="1850093"/>
    <lineage>
        <taxon>Bacteria</taxon>
        <taxon>Pseudomonadati</taxon>
        <taxon>Bacteroidota</taxon>
        <taxon>Cytophagia</taxon>
        <taxon>Cytophagales</taxon>
        <taxon>Hymenobacteraceae</taxon>
        <taxon>Hymenobacter</taxon>
    </lineage>
</organism>
<dbReference type="OrthoDB" id="1041499at2"/>
<accession>A0A2Z3GF09</accession>
<dbReference type="AlphaFoldDB" id="A0A2Z3GF09"/>
<evidence type="ECO:0000313" key="1">
    <source>
        <dbReference type="EMBL" id="AWM31358.1"/>
    </source>
</evidence>
<dbReference type="EMBL" id="CP029145">
    <property type="protein sequence ID" value="AWM31358.1"/>
    <property type="molecule type" value="Genomic_DNA"/>
</dbReference>
<reference evidence="2" key="1">
    <citation type="submission" date="2018-04" db="EMBL/GenBank/DDBJ databases">
        <title>Complete genome of Antarctic heterotrophic bacterium Hymenobacter nivis.</title>
        <authorList>
            <person name="Terashima M."/>
        </authorList>
    </citation>
    <scope>NUCLEOTIDE SEQUENCE [LARGE SCALE GENOMIC DNA]</scope>
    <source>
        <strain evidence="2">NBRC 111535</strain>
    </source>
</reference>
<dbReference type="InterPro" id="IPR019694">
    <property type="entry name" value="Phage_HP1_Orf23"/>
</dbReference>
<keyword evidence="2" id="KW-1185">Reference proteome</keyword>
<name>A0A2Z3GF09_9BACT</name>
<evidence type="ECO:0008006" key="3">
    <source>
        <dbReference type="Google" id="ProtNLM"/>
    </source>
</evidence>
<dbReference type="RefSeq" id="WP_109651753.1">
    <property type="nucleotide sequence ID" value="NZ_CP029145.1"/>
</dbReference>
<dbReference type="KEGG" id="hnv:DDQ68_00285"/>
<protein>
    <recommendedName>
        <fullName evidence="3">DUF2586 family protein</fullName>
    </recommendedName>
</protein>
<sequence length="396" mass="40613">MALPDILITRVQGGLGRQQPTNDGISALITQGVAIAGKLVLDTDYELRSLLAAEAIGIAATGGYAATHQHISEYFRLSPGAVLIVRVVAQSVPLASILDKTQAHAKTMLVAANGRIKQLAVALNPAAGYVPAVTHGFDDDVFAAIAQAQALAMEEFVQHRPVLVLLGAYSLSHDPSVAADLTMLSSEFVGVLAGTDAASPNEPALGAGLGAVSAAAVNESIAWVQKFNLTGSGQFLNAGLSNGALLGQLLPGDLAAFAAKGFIAVRQHAGLDGFYFSDSPTCTLPSSDYAYLENVRTTNKAARLVRTALLPALNGPLPVNADGTLAAQAVGELQGKALAGLTAGLLQTAQASALAVYIDPTQNVLSTSQLNVQVRLVPVGVGRQIVVSLGLTTKLS</sequence>